<gene>
    <name evidence="2" type="ORF">CFN78_12835</name>
</gene>
<proteinExistence type="predicted"/>
<evidence type="ECO:0000259" key="1">
    <source>
        <dbReference type="PROSITE" id="PS51819"/>
    </source>
</evidence>
<dbReference type="InterPro" id="IPR041581">
    <property type="entry name" value="Glyoxalase_6"/>
</dbReference>
<dbReference type="AlphaFoldDB" id="A0A263D2F2"/>
<dbReference type="InterPro" id="IPR029068">
    <property type="entry name" value="Glyas_Bleomycin-R_OHBP_Dase"/>
</dbReference>
<evidence type="ECO:0000313" key="3">
    <source>
        <dbReference type="Proteomes" id="UP000242444"/>
    </source>
</evidence>
<dbReference type="SUPFAM" id="SSF54593">
    <property type="entry name" value="Glyoxalase/Bleomycin resistance protein/Dihydroxybiphenyl dioxygenase"/>
    <property type="match status" value="2"/>
</dbReference>
<dbReference type="InterPro" id="IPR037523">
    <property type="entry name" value="VOC_core"/>
</dbReference>
<comment type="caution">
    <text evidence="2">The sequence shown here is derived from an EMBL/GenBank/DDBJ whole genome shotgun (WGS) entry which is preliminary data.</text>
</comment>
<dbReference type="RefSeq" id="WP_094863008.1">
    <property type="nucleotide sequence ID" value="NZ_NKYE01000007.1"/>
</dbReference>
<dbReference type="Gene3D" id="3.30.720.120">
    <property type="match status" value="1"/>
</dbReference>
<organism evidence="2 3">
    <name type="scientific">Amycolatopsis antarctica</name>
    <dbReference type="NCBI Taxonomy" id="1854586"/>
    <lineage>
        <taxon>Bacteria</taxon>
        <taxon>Bacillati</taxon>
        <taxon>Actinomycetota</taxon>
        <taxon>Actinomycetes</taxon>
        <taxon>Pseudonocardiales</taxon>
        <taxon>Pseudonocardiaceae</taxon>
        <taxon>Amycolatopsis</taxon>
    </lineage>
</organism>
<dbReference type="Proteomes" id="UP000242444">
    <property type="component" value="Unassembled WGS sequence"/>
</dbReference>
<dbReference type="PANTHER" id="PTHR33993:SF14">
    <property type="entry name" value="GB|AAF24581.1"/>
    <property type="match status" value="1"/>
</dbReference>
<dbReference type="OrthoDB" id="9795306at2"/>
<dbReference type="Pfam" id="PF18029">
    <property type="entry name" value="Glyoxalase_6"/>
    <property type="match status" value="1"/>
</dbReference>
<dbReference type="EMBL" id="NKYE01000007">
    <property type="protein sequence ID" value="OZM72531.1"/>
    <property type="molecule type" value="Genomic_DNA"/>
</dbReference>
<keyword evidence="3" id="KW-1185">Reference proteome</keyword>
<dbReference type="InterPro" id="IPR004360">
    <property type="entry name" value="Glyas_Fos-R_dOase_dom"/>
</dbReference>
<sequence>MTGPYDNFDALHRPAHAIEPDPEFASALKERLRAELLTGGDMTTTEISARMHALTPYLVVTDARAAIEFYVEVFGASRRAEPIVMPDGKVGHAEVAIGDSVLMMAEEFPEMGNTVAPSGGPLIRVEVSDVDRVIARAGARGVEVDDRGDTGHGRSVSMRDPFGQRWLIAQAPPPSTDGTPGIRHGEAGYFTFQVPDDTAAKAFYGAVLGWQFSPGSVEGGWAVEGNGVQGGLWGGPGRQVGWKLMYAVDDLAAALERVRAHGGTAGEPERQPYGLSADCADDQGIEFWLWEQPANPGA</sequence>
<dbReference type="InterPro" id="IPR052164">
    <property type="entry name" value="Anthracycline_SecMetBiosynth"/>
</dbReference>
<protein>
    <submittedName>
        <fullName evidence="2">Glyoxalase</fullName>
    </submittedName>
</protein>
<accession>A0A263D2F2</accession>
<name>A0A263D2F2_9PSEU</name>
<dbReference type="Gene3D" id="3.10.180.10">
    <property type="entry name" value="2,3-Dihydroxybiphenyl 1,2-Dioxygenase, domain 1"/>
    <property type="match status" value="1"/>
</dbReference>
<dbReference type="Pfam" id="PF00903">
    <property type="entry name" value="Glyoxalase"/>
    <property type="match status" value="1"/>
</dbReference>
<feature type="domain" description="VOC" evidence="1">
    <location>
        <begin position="50"/>
        <end position="171"/>
    </location>
</feature>
<dbReference type="PANTHER" id="PTHR33993">
    <property type="entry name" value="GLYOXALASE-RELATED"/>
    <property type="match status" value="1"/>
</dbReference>
<dbReference type="InParanoid" id="A0A263D2F2"/>
<dbReference type="Gene3D" id="3.30.720.110">
    <property type="match status" value="1"/>
</dbReference>
<reference evidence="2 3" key="1">
    <citation type="submission" date="2017-07" db="EMBL/GenBank/DDBJ databases">
        <title>Amycolatopsis antarcticus sp. nov., isolated from the surface of an Antarcticus brown macroalga.</title>
        <authorList>
            <person name="Wang J."/>
            <person name="Leiva S."/>
            <person name="Huang J."/>
            <person name="Huang Y."/>
        </authorList>
    </citation>
    <scope>NUCLEOTIDE SEQUENCE [LARGE SCALE GENOMIC DNA]</scope>
    <source>
        <strain evidence="2 3">AU-G6</strain>
    </source>
</reference>
<dbReference type="PROSITE" id="PS51819">
    <property type="entry name" value="VOC"/>
    <property type="match status" value="2"/>
</dbReference>
<evidence type="ECO:0000313" key="2">
    <source>
        <dbReference type="EMBL" id="OZM72531.1"/>
    </source>
</evidence>
<feature type="domain" description="VOC" evidence="1">
    <location>
        <begin position="186"/>
        <end position="292"/>
    </location>
</feature>